<sequence length="638" mass="67207">MTKVGRSAVVLAAGLPASATTAVRDALPATGVTVRTRDADGVDRDAALGVDCVVLGDDDGTVDAVDRLSTVRDVRPDVPVVLVPTDPNQRVATDAVARGVDAYLPAATVDETPEALADALVDAASLPEDEDAAAARGDAGSSEDAGTTADGGRTTAPVPAADDPFDHRPGVPQAASELVDAAPVANRLVELAPDAMFVVDRQTQTVVDVNQAAADVLGYAPETLRGVHVTELHPGDPADLTTQVDGVLDDRDAVGEPRFDALDGLEFRTRRGETVPVALRADTVTVDGRTLVVAVFRDVSDERERIEALERTERRLRNVTEAAFDIVFRVDADGVFESVSGTVEAVLGYEPAELVGEPFSTVIADEDGDRAFDAFARARDGDRVSELQLTVVATDQRRRHIEVNLVPVVVDGDVRGLEGAARDVTRQYQRDRLLSVLNRVLRHNVRNAATVLTGHGDALADAALDPSVERHVDVIKETSADLVALGEKSARLRRAARNRDGITDADAATAVRGAVARAELDPAILSVEGSAVVNVGGELEFAVHELLANAIEHGGDVTSVTVEERDAFVSVTVVDDGDGIPEQDRRVLEGAEESPLEHGSGLGVWLVNWITSTGGGHVTVDTGDAGTRVELQLAKADR</sequence>
<evidence type="ECO:0000259" key="2">
    <source>
        <dbReference type="PROSITE" id="PS50109"/>
    </source>
</evidence>
<dbReference type="CDD" id="cd00075">
    <property type="entry name" value="HATPase"/>
    <property type="match status" value="1"/>
</dbReference>
<feature type="domain" description="Histidine kinase" evidence="2">
    <location>
        <begin position="538"/>
        <end position="637"/>
    </location>
</feature>
<dbReference type="Gene3D" id="3.30.450.20">
    <property type="entry name" value="PAS domain"/>
    <property type="match status" value="2"/>
</dbReference>
<feature type="domain" description="PAS" evidence="3">
    <location>
        <begin position="312"/>
        <end position="382"/>
    </location>
</feature>
<evidence type="ECO:0000256" key="1">
    <source>
        <dbReference type="SAM" id="MobiDB-lite"/>
    </source>
</evidence>
<name>A0ABD5V7D7_9EURY</name>
<dbReference type="InterPro" id="IPR013656">
    <property type="entry name" value="PAS_4"/>
</dbReference>
<dbReference type="InterPro" id="IPR000014">
    <property type="entry name" value="PAS"/>
</dbReference>
<dbReference type="SMART" id="SM00387">
    <property type="entry name" value="HATPase_c"/>
    <property type="match status" value="1"/>
</dbReference>
<dbReference type="AlphaFoldDB" id="A0ABD5V7D7"/>
<dbReference type="PROSITE" id="PS50109">
    <property type="entry name" value="HIS_KIN"/>
    <property type="match status" value="1"/>
</dbReference>
<dbReference type="SMART" id="SM00091">
    <property type="entry name" value="PAS"/>
    <property type="match status" value="2"/>
</dbReference>
<evidence type="ECO:0000313" key="5">
    <source>
        <dbReference type="Proteomes" id="UP001596395"/>
    </source>
</evidence>
<comment type="caution">
    <text evidence="4">The sequence shown here is derived from an EMBL/GenBank/DDBJ whole genome shotgun (WGS) entry which is preliminary data.</text>
</comment>
<reference evidence="4 5" key="1">
    <citation type="journal article" date="2019" name="Int. J. Syst. Evol. Microbiol.">
        <title>The Global Catalogue of Microorganisms (GCM) 10K type strain sequencing project: providing services to taxonomists for standard genome sequencing and annotation.</title>
        <authorList>
            <consortium name="The Broad Institute Genomics Platform"/>
            <consortium name="The Broad Institute Genome Sequencing Center for Infectious Disease"/>
            <person name="Wu L."/>
            <person name="Ma J."/>
        </authorList>
    </citation>
    <scope>NUCLEOTIDE SEQUENCE [LARGE SCALE GENOMIC DNA]</scope>
    <source>
        <strain evidence="4 5">GX26</strain>
    </source>
</reference>
<dbReference type="RefSeq" id="WP_336348507.1">
    <property type="nucleotide sequence ID" value="NZ_JAZAQL010000001.1"/>
</dbReference>
<dbReference type="SUPFAM" id="SSF55874">
    <property type="entry name" value="ATPase domain of HSP90 chaperone/DNA topoisomerase II/histidine kinase"/>
    <property type="match status" value="1"/>
</dbReference>
<dbReference type="InterPro" id="IPR005467">
    <property type="entry name" value="His_kinase_dom"/>
</dbReference>
<dbReference type="EMBL" id="JBHSXN010000001">
    <property type="protein sequence ID" value="MFC6951475.1"/>
    <property type="molecule type" value="Genomic_DNA"/>
</dbReference>
<dbReference type="InterPro" id="IPR052155">
    <property type="entry name" value="Biofilm_reg_signaling"/>
</dbReference>
<protein>
    <submittedName>
        <fullName evidence="4">PAS domain S-box protein</fullName>
    </submittedName>
</protein>
<dbReference type="PANTHER" id="PTHR44757">
    <property type="entry name" value="DIGUANYLATE CYCLASE DGCP"/>
    <property type="match status" value="1"/>
</dbReference>
<feature type="compositionally biased region" description="Low complexity" evidence="1">
    <location>
        <begin position="134"/>
        <end position="156"/>
    </location>
</feature>
<evidence type="ECO:0000313" key="4">
    <source>
        <dbReference type="EMBL" id="MFC6951475.1"/>
    </source>
</evidence>
<feature type="domain" description="PAS" evidence="3">
    <location>
        <begin position="187"/>
        <end position="251"/>
    </location>
</feature>
<gene>
    <name evidence="4" type="ORF">ACFQGB_01245</name>
</gene>
<dbReference type="SUPFAM" id="SSF55785">
    <property type="entry name" value="PYP-like sensor domain (PAS domain)"/>
    <property type="match status" value="2"/>
</dbReference>
<dbReference type="Pfam" id="PF02518">
    <property type="entry name" value="HATPase_c"/>
    <property type="match status" value="1"/>
</dbReference>
<keyword evidence="5" id="KW-1185">Reference proteome</keyword>
<dbReference type="CDD" id="cd00130">
    <property type="entry name" value="PAS"/>
    <property type="match status" value="2"/>
</dbReference>
<dbReference type="NCBIfam" id="TIGR00229">
    <property type="entry name" value="sensory_box"/>
    <property type="match status" value="2"/>
</dbReference>
<proteinExistence type="predicted"/>
<dbReference type="PROSITE" id="PS50112">
    <property type="entry name" value="PAS"/>
    <property type="match status" value="2"/>
</dbReference>
<dbReference type="Gene3D" id="3.30.565.10">
    <property type="entry name" value="Histidine kinase-like ATPase, C-terminal domain"/>
    <property type="match status" value="1"/>
</dbReference>
<feature type="region of interest" description="Disordered" evidence="1">
    <location>
        <begin position="129"/>
        <end position="171"/>
    </location>
</feature>
<dbReference type="InterPro" id="IPR035965">
    <property type="entry name" value="PAS-like_dom_sf"/>
</dbReference>
<dbReference type="InterPro" id="IPR003594">
    <property type="entry name" value="HATPase_dom"/>
</dbReference>
<dbReference type="Proteomes" id="UP001596395">
    <property type="component" value="Unassembled WGS sequence"/>
</dbReference>
<evidence type="ECO:0000259" key="3">
    <source>
        <dbReference type="PROSITE" id="PS50112"/>
    </source>
</evidence>
<dbReference type="Pfam" id="PF08448">
    <property type="entry name" value="PAS_4"/>
    <property type="match status" value="1"/>
</dbReference>
<dbReference type="InterPro" id="IPR036890">
    <property type="entry name" value="HATPase_C_sf"/>
</dbReference>
<dbReference type="Pfam" id="PF13426">
    <property type="entry name" value="PAS_9"/>
    <property type="match status" value="1"/>
</dbReference>
<accession>A0ABD5V7D7</accession>
<dbReference type="PANTHER" id="PTHR44757:SF2">
    <property type="entry name" value="BIOFILM ARCHITECTURE MAINTENANCE PROTEIN MBAA"/>
    <property type="match status" value="1"/>
</dbReference>
<organism evidence="4 5">
    <name type="scientific">Halorubellus litoreus</name>
    <dbReference type="NCBI Taxonomy" id="755308"/>
    <lineage>
        <taxon>Archaea</taxon>
        <taxon>Methanobacteriati</taxon>
        <taxon>Methanobacteriota</taxon>
        <taxon>Stenosarchaea group</taxon>
        <taxon>Halobacteria</taxon>
        <taxon>Halobacteriales</taxon>
        <taxon>Halorubellaceae</taxon>
        <taxon>Halorubellus</taxon>
    </lineage>
</organism>